<sequence>MKRVLSIIVSNEHGVLSRVVGLFSGRGYNIDSLTVAPIVNTEFSRINISTSEDNATFEQITKQLHKLIPVYKVLEDCEFVERECALIKISANENLSGLDTLLKSYGGNIAHSNDEFITICVNDTNERISNFIKTMKRFNPIDIARSGVLLMEIK</sequence>
<evidence type="ECO:0000256" key="4">
    <source>
        <dbReference type="ARBA" id="ARBA00011744"/>
    </source>
</evidence>
<dbReference type="Pfam" id="PF22629">
    <property type="entry name" value="ACT_AHAS_ss"/>
    <property type="match status" value="1"/>
</dbReference>
<dbReference type="InterPro" id="IPR054480">
    <property type="entry name" value="AHAS_small-like_ACT"/>
</dbReference>
<comment type="caution">
    <text evidence="10">The sequence shown here is derived from an EMBL/GenBank/DDBJ whole genome shotgun (WGS) entry which is preliminary data.</text>
</comment>
<dbReference type="InterPro" id="IPR045865">
    <property type="entry name" value="ACT-like_dom_sf"/>
</dbReference>
<accession>A0ABS7WQF4</accession>
<dbReference type="CDD" id="cd04878">
    <property type="entry name" value="ACT_AHAS"/>
    <property type="match status" value="1"/>
</dbReference>
<evidence type="ECO:0000256" key="6">
    <source>
        <dbReference type="ARBA" id="ARBA00023304"/>
    </source>
</evidence>
<dbReference type="InterPro" id="IPR004789">
    <property type="entry name" value="Acetalactate_synth_ssu"/>
</dbReference>
<dbReference type="InterPro" id="IPR002912">
    <property type="entry name" value="ACT_dom"/>
</dbReference>
<evidence type="ECO:0000256" key="8">
    <source>
        <dbReference type="RuleBase" id="RU368092"/>
    </source>
</evidence>
<dbReference type="Gene3D" id="3.30.70.260">
    <property type="match status" value="1"/>
</dbReference>
<dbReference type="NCBIfam" id="NF008864">
    <property type="entry name" value="PRK11895.1"/>
    <property type="match status" value="1"/>
</dbReference>
<comment type="pathway">
    <text evidence="2 8">Amino-acid biosynthesis; L-valine biosynthesis; L-valine from pyruvate: step 1/4.</text>
</comment>
<comment type="similarity">
    <text evidence="3 8">Belongs to the acetolactate synthase small subunit family.</text>
</comment>
<organism evidence="10 11">
    <name type="scientific">Campylobacter canadensis</name>
    <dbReference type="NCBI Taxonomy" id="449520"/>
    <lineage>
        <taxon>Bacteria</taxon>
        <taxon>Pseudomonadati</taxon>
        <taxon>Campylobacterota</taxon>
        <taxon>Epsilonproteobacteria</taxon>
        <taxon>Campylobacterales</taxon>
        <taxon>Campylobacteraceae</taxon>
        <taxon>Campylobacter</taxon>
    </lineage>
</organism>
<evidence type="ECO:0000256" key="2">
    <source>
        <dbReference type="ARBA" id="ARBA00005025"/>
    </source>
</evidence>
<evidence type="ECO:0000313" key="11">
    <source>
        <dbReference type="Proteomes" id="UP000786183"/>
    </source>
</evidence>
<protein>
    <recommendedName>
        <fullName evidence="8">Acetolactate synthase small subunit</fullName>
        <shortName evidence="8">AHAS</shortName>
        <shortName evidence="8">ALS</shortName>
        <ecNumber evidence="8">2.2.1.6</ecNumber>
    </recommendedName>
    <alternativeName>
        <fullName evidence="8">Acetohydroxy-acid synthase small subunit</fullName>
    </alternativeName>
</protein>
<dbReference type="EMBL" id="JACGBB010000002">
    <property type="protein sequence ID" value="MBZ7986743.1"/>
    <property type="molecule type" value="Genomic_DNA"/>
</dbReference>
<comment type="function">
    <text evidence="8">Catalyzes the conversion of 2 pyruvate molecules into acetolactate in the first common step of the biosynthetic pathway of the branched-amino acids such as leucine, isoleucine, and valine.</text>
</comment>
<evidence type="ECO:0000313" key="10">
    <source>
        <dbReference type="EMBL" id="MBZ7986743.1"/>
    </source>
</evidence>
<dbReference type="PROSITE" id="PS51671">
    <property type="entry name" value="ACT"/>
    <property type="match status" value="1"/>
</dbReference>
<name>A0ABS7WQF4_9BACT</name>
<comment type="subunit">
    <text evidence="4 8">Dimer of large and small chains.</text>
</comment>
<dbReference type="PANTHER" id="PTHR30239:SF0">
    <property type="entry name" value="ACETOLACTATE SYNTHASE SMALL SUBUNIT 1, CHLOROPLASTIC"/>
    <property type="match status" value="1"/>
</dbReference>
<evidence type="ECO:0000256" key="5">
    <source>
        <dbReference type="ARBA" id="ARBA00022605"/>
    </source>
</evidence>
<dbReference type="InterPro" id="IPR027271">
    <property type="entry name" value="Acetolactate_synth/TF_NikR_C"/>
</dbReference>
<keyword evidence="8 10" id="KW-0808">Transferase</keyword>
<dbReference type="Proteomes" id="UP000786183">
    <property type="component" value="Unassembled WGS sequence"/>
</dbReference>
<keyword evidence="11" id="KW-1185">Reference proteome</keyword>
<keyword evidence="5 8" id="KW-0028">Amino-acid biosynthesis</keyword>
<reference evidence="10 11" key="1">
    <citation type="submission" date="2020-07" db="EMBL/GenBank/DDBJ databases">
        <title>Transfer of Campylobacter canadensis to the novel genus Avispirillum gen. nov., that also includes two novel species recovered from migratory waterfowl: Avispirillum anseris sp. nov. and Avispirillum brantae sp. nov.</title>
        <authorList>
            <person name="Miller W.G."/>
            <person name="Chapman M.H."/>
            <person name="Yee E."/>
            <person name="Inglis G.D."/>
        </authorList>
    </citation>
    <scope>NUCLEOTIDE SEQUENCE [LARGE SCALE GENOMIC DNA]</scope>
    <source>
        <strain evidence="10 11">L283</strain>
    </source>
</reference>
<dbReference type="PANTHER" id="PTHR30239">
    <property type="entry name" value="ACETOLACTATE SYNTHASE SMALL SUBUNIT"/>
    <property type="match status" value="1"/>
</dbReference>
<dbReference type="RefSeq" id="WP_172230111.1">
    <property type="nucleotide sequence ID" value="NZ_CP035946.1"/>
</dbReference>
<dbReference type="NCBIfam" id="TIGR00119">
    <property type="entry name" value="acolac_sm"/>
    <property type="match status" value="1"/>
</dbReference>
<evidence type="ECO:0000256" key="1">
    <source>
        <dbReference type="ARBA" id="ARBA00004974"/>
    </source>
</evidence>
<keyword evidence="6 8" id="KW-0100">Branched-chain amino acid biosynthesis</keyword>
<dbReference type="Pfam" id="PF10369">
    <property type="entry name" value="ALS_ss_C"/>
    <property type="match status" value="1"/>
</dbReference>
<comment type="catalytic activity">
    <reaction evidence="7 8">
        <text>2 pyruvate + H(+) = (2S)-2-acetolactate + CO2</text>
        <dbReference type="Rhea" id="RHEA:25249"/>
        <dbReference type="ChEBI" id="CHEBI:15361"/>
        <dbReference type="ChEBI" id="CHEBI:15378"/>
        <dbReference type="ChEBI" id="CHEBI:16526"/>
        <dbReference type="ChEBI" id="CHEBI:58476"/>
        <dbReference type="EC" id="2.2.1.6"/>
    </reaction>
</comment>
<gene>
    <name evidence="10" type="primary">ilvN</name>
    <name evidence="10" type="ORF">AVCANL283_01255</name>
</gene>
<dbReference type="InterPro" id="IPR019455">
    <property type="entry name" value="Acetolactate_synth_ssu_C"/>
</dbReference>
<comment type="pathway">
    <text evidence="1 8">Amino-acid biosynthesis; L-isoleucine biosynthesis; L-isoleucine from 2-oxobutanoate: step 1/4.</text>
</comment>
<dbReference type="Gene3D" id="3.30.70.1150">
    <property type="entry name" value="ACT-like. Chain A, domain 2"/>
    <property type="match status" value="1"/>
</dbReference>
<evidence type="ECO:0000259" key="9">
    <source>
        <dbReference type="PROSITE" id="PS51671"/>
    </source>
</evidence>
<dbReference type="GO" id="GO:0003984">
    <property type="term" value="F:acetolactate synthase activity"/>
    <property type="evidence" value="ECO:0007669"/>
    <property type="project" value="UniProtKB-EC"/>
</dbReference>
<evidence type="ECO:0000256" key="3">
    <source>
        <dbReference type="ARBA" id="ARBA00006341"/>
    </source>
</evidence>
<evidence type="ECO:0000256" key="7">
    <source>
        <dbReference type="ARBA" id="ARBA00048670"/>
    </source>
</evidence>
<proteinExistence type="inferred from homology"/>
<feature type="domain" description="ACT" evidence="9">
    <location>
        <begin position="4"/>
        <end position="78"/>
    </location>
</feature>
<dbReference type="SUPFAM" id="SSF55021">
    <property type="entry name" value="ACT-like"/>
    <property type="match status" value="2"/>
</dbReference>
<dbReference type="EC" id="2.2.1.6" evidence="8"/>
<dbReference type="InterPro" id="IPR039557">
    <property type="entry name" value="AHAS_ACT"/>
</dbReference>